<gene>
    <name evidence="2" type="ORF">GCM10011348_18270</name>
</gene>
<reference evidence="2 3" key="1">
    <citation type="journal article" date="2014" name="Int. J. Syst. Evol. Microbiol.">
        <title>Complete genome sequence of Corynebacterium casei LMG S-19264T (=DSM 44701T), isolated from a smear-ripened cheese.</title>
        <authorList>
            <consortium name="US DOE Joint Genome Institute (JGI-PGF)"/>
            <person name="Walter F."/>
            <person name="Albersmeier A."/>
            <person name="Kalinowski J."/>
            <person name="Ruckert C."/>
        </authorList>
    </citation>
    <scope>NUCLEOTIDE SEQUENCE [LARGE SCALE GENOMIC DNA]</scope>
    <source>
        <strain evidence="2 3">CGMCC 1.7286</strain>
    </source>
</reference>
<feature type="compositionally biased region" description="Acidic residues" evidence="1">
    <location>
        <begin position="45"/>
        <end position="65"/>
    </location>
</feature>
<sequence length="103" mass="11908">MKTPAGSHPGRRCGARCNPHGPALEWNFSCVEITVMSKKHNSQDLTDDDDVLDWDSEPAVEDDDSPPQQEIHPAARRRIERLMEERALRRQIEDVFDDDYLDY</sequence>
<evidence type="ECO:0000313" key="2">
    <source>
        <dbReference type="EMBL" id="GGO80788.1"/>
    </source>
</evidence>
<keyword evidence="3" id="KW-1185">Reference proteome</keyword>
<dbReference type="AlphaFoldDB" id="A0A918DS78"/>
<evidence type="ECO:0000256" key="1">
    <source>
        <dbReference type="SAM" id="MobiDB-lite"/>
    </source>
</evidence>
<dbReference type="InterPro" id="IPR058059">
    <property type="entry name" value="PA3496-like"/>
</dbReference>
<name>A0A918DS78_9GAMM</name>
<dbReference type="NCBIfam" id="NF046101">
    <property type="entry name" value="PA3496_fam"/>
    <property type="match status" value="1"/>
</dbReference>
<proteinExistence type="predicted"/>
<accession>A0A918DS78</accession>
<dbReference type="EMBL" id="BMLT01000004">
    <property type="protein sequence ID" value="GGO80788.1"/>
    <property type="molecule type" value="Genomic_DNA"/>
</dbReference>
<organism evidence="2 3">
    <name type="scientific">Marinobacterium nitratireducens</name>
    <dbReference type="NCBI Taxonomy" id="518897"/>
    <lineage>
        <taxon>Bacteria</taxon>
        <taxon>Pseudomonadati</taxon>
        <taxon>Pseudomonadota</taxon>
        <taxon>Gammaproteobacteria</taxon>
        <taxon>Oceanospirillales</taxon>
        <taxon>Oceanospirillaceae</taxon>
        <taxon>Marinobacterium</taxon>
    </lineage>
</organism>
<dbReference type="Proteomes" id="UP000599578">
    <property type="component" value="Unassembled WGS sequence"/>
</dbReference>
<evidence type="ECO:0000313" key="3">
    <source>
        <dbReference type="Proteomes" id="UP000599578"/>
    </source>
</evidence>
<protein>
    <submittedName>
        <fullName evidence="2">Uncharacterized protein</fullName>
    </submittedName>
</protein>
<feature type="region of interest" description="Disordered" evidence="1">
    <location>
        <begin position="39"/>
        <end position="73"/>
    </location>
</feature>
<comment type="caution">
    <text evidence="2">The sequence shown here is derived from an EMBL/GenBank/DDBJ whole genome shotgun (WGS) entry which is preliminary data.</text>
</comment>